<gene>
    <name evidence="1" type="ORF">MNBD_ALPHA03-1074</name>
</gene>
<sequence length="256" mass="29359">MKKIILAAALTLTLSGAAYANVAAEDFQKILDDHWQNTLHENPAFASRFGLRAFDGKLADNSPEAHARHKAYNAEILARLAQINVKKLDKDALLNYKIFKRQRVMKRESYTHKGHLFAITNRGGWHMSFAQSPGNMPFLEKADYENYLGQLADYPRYNAENISILAEAIKQGYTQYCPSMAGYETSISSHITDDVTTSVFYAPFTKFPEKISQEKRREFTRRGTSLITEKIIPAYKEFYKFYQKEYNPNCRKTIGV</sequence>
<dbReference type="PANTHER" id="PTHR33361">
    <property type="entry name" value="GLR0591 PROTEIN"/>
    <property type="match status" value="1"/>
</dbReference>
<protein>
    <recommendedName>
        <fullName evidence="2">DUF885 domain-containing protein</fullName>
    </recommendedName>
</protein>
<name>A0A3B1AUP2_9ZZZZ</name>
<dbReference type="Pfam" id="PF05960">
    <property type="entry name" value="DUF885"/>
    <property type="match status" value="1"/>
</dbReference>
<accession>A0A3B1AUP2</accession>
<evidence type="ECO:0000313" key="1">
    <source>
        <dbReference type="EMBL" id="VAX03513.1"/>
    </source>
</evidence>
<dbReference type="InterPro" id="IPR010281">
    <property type="entry name" value="DUF885"/>
</dbReference>
<reference evidence="1" key="1">
    <citation type="submission" date="2018-06" db="EMBL/GenBank/DDBJ databases">
        <authorList>
            <person name="Zhirakovskaya E."/>
        </authorList>
    </citation>
    <scope>NUCLEOTIDE SEQUENCE</scope>
</reference>
<dbReference type="EMBL" id="UOFW01000050">
    <property type="protein sequence ID" value="VAX03513.1"/>
    <property type="molecule type" value="Genomic_DNA"/>
</dbReference>
<evidence type="ECO:0008006" key="2">
    <source>
        <dbReference type="Google" id="ProtNLM"/>
    </source>
</evidence>
<dbReference type="AlphaFoldDB" id="A0A3B1AUP2"/>
<dbReference type="PANTHER" id="PTHR33361:SF2">
    <property type="entry name" value="DUF885 DOMAIN-CONTAINING PROTEIN"/>
    <property type="match status" value="1"/>
</dbReference>
<proteinExistence type="predicted"/>
<feature type="non-terminal residue" evidence="1">
    <location>
        <position position="256"/>
    </location>
</feature>
<organism evidence="1">
    <name type="scientific">hydrothermal vent metagenome</name>
    <dbReference type="NCBI Taxonomy" id="652676"/>
    <lineage>
        <taxon>unclassified sequences</taxon>
        <taxon>metagenomes</taxon>
        <taxon>ecological metagenomes</taxon>
    </lineage>
</organism>